<dbReference type="Pfam" id="PF10316">
    <property type="entry name" value="7TM_GPCR_Srbc"/>
    <property type="match status" value="1"/>
</dbReference>
<evidence type="ECO:0000313" key="2">
    <source>
        <dbReference type="EMBL" id="KIH64821.1"/>
    </source>
</evidence>
<keyword evidence="1" id="KW-1133">Transmembrane helix</keyword>
<feature type="transmembrane region" description="Helical" evidence="1">
    <location>
        <begin position="105"/>
        <end position="132"/>
    </location>
</feature>
<dbReference type="EMBL" id="KN727860">
    <property type="protein sequence ID" value="KIH64821.1"/>
    <property type="molecule type" value="Genomic_DNA"/>
</dbReference>
<evidence type="ECO:0000313" key="3">
    <source>
        <dbReference type="Proteomes" id="UP000054047"/>
    </source>
</evidence>
<proteinExistence type="predicted"/>
<dbReference type="PANTHER" id="PTHR46955:SF3">
    <property type="entry name" value="G_PROTEIN_RECEP_F1_2 DOMAIN-CONTAINING PROTEIN"/>
    <property type="match status" value="1"/>
</dbReference>
<accession>A0A0C2H5X0</accession>
<name>A0A0C2H5X0_9BILA</name>
<evidence type="ECO:0000256" key="1">
    <source>
        <dbReference type="SAM" id="Phobius"/>
    </source>
</evidence>
<keyword evidence="1" id="KW-0812">Transmembrane</keyword>
<keyword evidence="1" id="KW-0472">Membrane</keyword>
<dbReference type="Proteomes" id="UP000054047">
    <property type="component" value="Unassembled WGS sequence"/>
</dbReference>
<keyword evidence="3" id="KW-1185">Reference proteome</keyword>
<feature type="transmembrane region" description="Helical" evidence="1">
    <location>
        <begin position="7"/>
        <end position="29"/>
    </location>
</feature>
<sequence>MISPTKFSNIALVVGVVAGICDLIIEFLLSPFNSKRNCAALGCFVDSRFLLYWGTSNMVLGLGVILLTIFVLVKLQHMKGRSKQSMVIPRNEGTKFAQANRASKSFLICSLVCLTIPSVVVGGAELFGFSLFQYIGPYYLVGLLCAGAIFYLIALDLIQF</sequence>
<dbReference type="PANTHER" id="PTHR46955">
    <property type="entry name" value="PROTEIN CBG01349-RELATED"/>
    <property type="match status" value="1"/>
</dbReference>
<protein>
    <submittedName>
        <fullName evidence="2">Uncharacterized protein</fullName>
    </submittedName>
</protein>
<dbReference type="OrthoDB" id="5794962at2759"/>
<dbReference type="InterPro" id="IPR052322">
    <property type="entry name" value="Mito_rRNA_Mtase_NSUN4"/>
</dbReference>
<reference evidence="2 3" key="1">
    <citation type="submission" date="2013-12" db="EMBL/GenBank/DDBJ databases">
        <title>Draft genome of the parsitic nematode Ancylostoma duodenale.</title>
        <authorList>
            <person name="Mitreva M."/>
        </authorList>
    </citation>
    <scope>NUCLEOTIDE SEQUENCE [LARGE SCALE GENOMIC DNA]</scope>
    <source>
        <strain evidence="2 3">Zhejiang</strain>
    </source>
</reference>
<feature type="transmembrane region" description="Helical" evidence="1">
    <location>
        <begin position="138"/>
        <end position="158"/>
    </location>
</feature>
<dbReference type="InterPro" id="IPR019420">
    <property type="entry name" value="7TM_GPCR_serpentine_rcpt_Srbc"/>
</dbReference>
<organism evidence="2 3">
    <name type="scientific">Ancylostoma duodenale</name>
    <dbReference type="NCBI Taxonomy" id="51022"/>
    <lineage>
        <taxon>Eukaryota</taxon>
        <taxon>Metazoa</taxon>
        <taxon>Ecdysozoa</taxon>
        <taxon>Nematoda</taxon>
        <taxon>Chromadorea</taxon>
        <taxon>Rhabditida</taxon>
        <taxon>Rhabditina</taxon>
        <taxon>Rhabditomorpha</taxon>
        <taxon>Strongyloidea</taxon>
        <taxon>Ancylostomatidae</taxon>
        <taxon>Ancylostomatinae</taxon>
        <taxon>Ancylostoma</taxon>
    </lineage>
</organism>
<gene>
    <name evidence="2" type="ORF">ANCDUO_04869</name>
</gene>
<feature type="transmembrane region" description="Helical" evidence="1">
    <location>
        <begin position="49"/>
        <end position="73"/>
    </location>
</feature>
<dbReference type="AlphaFoldDB" id="A0A0C2H5X0"/>